<proteinExistence type="predicted"/>
<evidence type="ECO:0000313" key="1">
    <source>
        <dbReference type="EMBL" id="CAG8843583.1"/>
    </source>
</evidence>
<organism evidence="1 2">
    <name type="scientific">Racocetra persica</name>
    <dbReference type="NCBI Taxonomy" id="160502"/>
    <lineage>
        <taxon>Eukaryota</taxon>
        <taxon>Fungi</taxon>
        <taxon>Fungi incertae sedis</taxon>
        <taxon>Mucoromycota</taxon>
        <taxon>Glomeromycotina</taxon>
        <taxon>Glomeromycetes</taxon>
        <taxon>Diversisporales</taxon>
        <taxon>Gigasporaceae</taxon>
        <taxon>Racocetra</taxon>
    </lineage>
</organism>
<dbReference type="Proteomes" id="UP000789920">
    <property type="component" value="Unassembled WGS sequence"/>
</dbReference>
<feature type="non-terminal residue" evidence="1">
    <location>
        <position position="1"/>
    </location>
</feature>
<gene>
    <name evidence="1" type="ORF">RPERSI_LOCUS32832</name>
</gene>
<accession>A0ACA9SLW3</accession>
<protein>
    <submittedName>
        <fullName evidence="1">31838_t:CDS:1</fullName>
    </submittedName>
</protein>
<comment type="caution">
    <text evidence="1">The sequence shown here is derived from an EMBL/GenBank/DDBJ whole genome shotgun (WGS) entry which is preliminary data.</text>
</comment>
<sequence>GQKLPHELFEQLDQFYEFIKKSQHINNYELSCIANIDEISIYFDIVSNLTVDYHLAKTVQIKLQ</sequence>
<name>A0ACA9SLW3_9GLOM</name>
<evidence type="ECO:0000313" key="2">
    <source>
        <dbReference type="Proteomes" id="UP000789920"/>
    </source>
</evidence>
<feature type="non-terminal residue" evidence="1">
    <location>
        <position position="64"/>
    </location>
</feature>
<reference evidence="1" key="1">
    <citation type="submission" date="2021-06" db="EMBL/GenBank/DDBJ databases">
        <authorList>
            <person name="Kallberg Y."/>
            <person name="Tangrot J."/>
            <person name="Rosling A."/>
        </authorList>
    </citation>
    <scope>NUCLEOTIDE SEQUENCE</scope>
    <source>
        <strain evidence="1">MA461A</strain>
    </source>
</reference>
<dbReference type="EMBL" id="CAJVQC010138967">
    <property type="protein sequence ID" value="CAG8843583.1"/>
    <property type="molecule type" value="Genomic_DNA"/>
</dbReference>
<keyword evidence="2" id="KW-1185">Reference proteome</keyword>